<dbReference type="Proteomes" id="UP001152888">
    <property type="component" value="Unassembled WGS sequence"/>
</dbReference>
<feature type="region of interest" description="Disordered" evidence="1">
    <location>
        <begin position="1"/>
        <end position="24"/>
    </location>
</feature>
<evidence type="ECO:0000256" key="1">
    <source>
        <dbReference type="SAM" id="MobiDB-lite"/>
    </source>
</evidence>
<protein>
    <submittedName>
        <fullName evidence="2">Uncharacterized protein</fullName>
    </submittedName>
</protein>
<feature type="compositionally biased region" description="Basic residues" evidence="1">
    <location>
        <begin position="97"/>
        <end position="108"/>
    </location>
</feature>
<feature type="region of interest" description="Disordered" evidence="1">
    <location>
        <begin position="305"/>
        <end position="328"/>
    </location>
</feature>
<proteinExistence type="predicted"/>
<comment type="caution">
    <text evidence="2">The sequence shown here is derived from an EMBL/GenBank/DDBJ whole genome shotgun (WGS) entry which is preliminary data.</text>
</comment>
<dbReference type="EMBL" id="CAKOFQ010007138">
    <property type="protein sequence ID" value="CAH1992293.1"/>
    <property type="molecule type" value="Genomic_DNA"/>
</dbReference>
<feature type="compositionally biased region" description="Basic residues" evidence="1">
    <location>
        <begin position="1"/>
        <end position="10"/>
    </location>
</feature>
<feature type="compositionally biased region" description="Acidic residues" evidence="1">
    <location>
        <begin position="15"/>
        <end position="24"/>
    </location>
</feature>
<keyword evidence="3" id="KW-1185">Reference proteome</keyword>
<feature type="region of interest" description="Disordered" evidence="1">
    <location>
        <begin position="171"/>
        <end position="215"/>
    </location>
</feature>
<accession>A0A9P0LCV2</accession>
<organism evidence="2 3">
    <name type="scientific">Acanthoscelides obtectus</name>
    <name type="common">Bean weevil</name>
    <name type="synonym">Bruchus obtectus</name>
    <dbReference type="NCBI Taxonomy" id="200917"/>
    <lineage>
        <taxon>Eukaryota</taxon>
        <taxon>Metazoa</taxon>
        <taxon>Ecdysozoa</taxon>
        <taxon>Arthropoda</taxon>
        <taxon>Hexapoda</taxon>
        <taxon>Insecta</taxon>
        <taxon>Pterygota</taxon>
        <taxon>Neoptera</taxon>
        <taxon>Endopterygota</taxon>
        <taxon>Coleoptera</taxon>
        <taxon>Polyphaga</taxon>
        <taxon>Cucujiformia</taxon>
        <taxon>Chrysomeloidea</taxon>
        <taxon>Chrysomelidae</taxon>
        <taxon>Bruchinae</taxon>
        <taxon>Bruchini</taxon>
        <taxon>Acanthoscelides</taxon>
    </lineage>
</organism>
<dbReference type="OrthoDB" id="6780283at2759"/>
<feature type="region of interest" description="Disordered" evidence="1">
    <location>
        <begin position="89"/>
        <end position="129"/>
    </location>
</feature>
<name>A0A9P0LCV2_ACAOB</name>
<sequence>MVRKRTRSSKKHYESEEENDSDLDINLEEVSNTLAPKKYSLRQRKRPLFTEAFDDDFEDAEEIHQLIRKKHSDDEDFEVEREIVELQEAAKTLPKTPRPHHHVARKKTPKTENTEVTEDTYYEPPPEVEHQNEEVDGMIDFEDMIRADIVVNKNRIDYDNVICRSEIKVDPADENPYPKRKRKPRKRCEEEIDSSLLEPEMEMDEAEFDDDENDKDYNPADDLMLPSECLQTEIQESDAPIDAAVNGSTENGSTTEQTCLAIIDKFSVENDGPSLSEQIVTQTTEVPSVVPEEILEIDKRNLVEETQSDIPQKNEQQETDRKLEVPPVKSNGSLAAVAIQKTETIIDEVMIVEDSEEEAESDDDLIIIEPKYEVVVVDD</sequence>
<feature type="compositionally biased region" description="Basic and acidic residues" evidence="1">
    <location>
        <begin position="315"/>
        <end position="324"/>
    </location>
</feature>
<feature type="compositionally biased region" description="Polar residues" evidence="1">
    <location>
        <begin position="305"/>
        <end position="314"/>
    </location>
</feature>
<dbReference type="AlphaFoldDB" id="A0A9P0LCV2"/>
<evidence type="ECO:0000313" key="3">
    <source>
        <dbReference type="Proteomes" id="UP001152888"/>
    </source>
</evidence>
<reference evidence="2" key="1">
    <citation type="submission" date="2022-03" db="EMBL/GenBank/DDBJ databases">
        <authorList>
            <person name="Sayadi A."/>
        </authorList>
    </citation>
    <scope>NUCLEOTIDE SEQUENCE</scope>
</reference>
<feature type="compositionally biased region" description="Acidic residues" evidence="1">
    <location>
        <begin position="199"/>
        <end position="214"/>
    </location>
</feature>
<gene>
    <name evidence="2" type="ORF">ACAOBT_LOCUS20762</name>
</gene>
<evidence type="ECO:0000313" key="2">
    <source>
        <dbReference type="EMBL" id="CAH1992293.1"/>
    </source>
</evidence>